<dbReference type="PANTHER" id="PTHR43866">
    <property type="entry name" value="MALONATE-SEMIALDEHYDE DEHYDROGENASE"/>
    <property type="match status" value="1"/>
</dbReference>
<dbReference type="InterPro" id="IPR010061">
    <property type="entry name" value="MeMal-semiAld_DH"/>
</dbReference>
<protein>
    <recommendedName>
        <fullName evidence="4">FAR1 domain-containing protein</fullName>
    </recommendedName>
</protein>
<keyword evidence="3" id="KW-1185">Reference proteome</keyword>
<evidence type="ECO:0000256" key="1">
    <source>
        <dbReference type="ARBA" id="ARBA00009986"/>
    </source>
</evidence>
<name>A0ABQ8FBL3_9FUNG</name>
<evidence type="ECO:0000313" key="3">
    <source>
        <dbReference type="Proteomes" id="UP001648503"/>
    </source>
</evidence>
<evidence type="ECO:0000313" key="2">
    <source>
        <dbReference type="EMBL" id="KAH6595390.1"/>
    </source>
</evidence>
<sequence length="237" mass="26525">MSNDHRPVGYILSSPNCKSQTHHLGIKDTLHESSQYHTEDASAFGHDTRGVTITALSCPFHHKNSLEPPCSQLRCTLHADRPMLIATAKQWATSQKCTVVIRRSDHRKVVFGCGRGGVYRDRRLPETSQKPIKRRPGRTSQRLGCPYKLVGRSMPDGSWVLSYPCTEHNHPPCGTMGQSVLARPITPEIKGYITDLVSKGVKPRMILLALRDDFGVDTEFIKPRNIYNVIAAMRRAA</sequence>
<comment type="similarity">
    <text evidence="1">Belongs to the aldehyde dehydrogenase family.</text>
</comment>
<comment type="caution">
    <text evidence="2">The sequence shown here is derived from an EMBL/GenBank/DDBJ whole genome shotgun (WGS) entry which is preliminary data.</text>
</comment>
<proteinExistence type="inferred from homology"/>
<accession>A0ABQ8FBL3</accession>
<dbReference type="Proteomes" id="UP001648503">
    <property type="component" value="Unassembled WGS sequence"/>
</dbReference>
<dbReference type="EMBL" id="JAFCIX010000310">
    <property type="protein sequence ID" value="KAH6595390.1"/>
    <property type="molecule type" value="Genomic_DNA"/>
</dbReference>
<gene>
    <name evidence="2" type="ORF">BASA50_005908</name>
</gene>
<evidence type="ECO:0008006" key="4">
    <source>
        <dbReference type="Google" id="ProtNLM"/>
    </source>
</evidence>
<reference evidence="2 3" key="1">
    <citation type="submission" date="2021-02" db="EMBL/GenBank/DDBJ databases">
        <title>Variation within the Batrachochytrium salamandrivorans European outbreak.</title>
        <authorList>
            <person name="Kelly M."/>
            <person name="Pasmans F."/>
            <person name="Shea T.P."/>
            <person name="Munoz J.F."/>
            <person name="Carranza S."/>
            <person name="Cuomo C.A."/>
            <person name="Martel A."/>
        </authorList>
    </citation>
    <scope>NUCLEOTIDE SEQUENCE [LARGE SCALE GENOMIC DNA]</scope>
    <source>
        <strain evidence="2 3">AMFP18/2</strain>
    </source>
</reference>
<dbReference type="PANTHER" id="PTHR43866:SF3">
    <property type="entry name" value="METHYLMALONATE-SEMIALDEHYDE DEHYDROGENASE [ACYLATING], MITOCHONDRIAL"/>
    <property type="match status" value="1"/>
</dbReference>
<organism evidence="2 3">
    <name type="scientific">Batrachochytrium salamandrivorans</name>
    <dbReference type="NCBI Taxonomy" id="1357716"/>
    <lineage>
        <taxon>Eukaryota</taxon>
        <taxon>Fungi</taxon>
        <taxon>Fungi incertae sedis</taxon>
        <taxon>Chytridiomycota</taxon>
        <taxon>Chytridiomycota incertae sedis</taxon>
        <taxon>Chytridiomycetes</taxon>
        <taxon>Rhizophydiales</taxon>
        <taxon>Rhizophydiales incertae sedis</taxon>
        <taxon>Batrachochytrium</taxon>
    </lineage>
</organism>